<reference evidence="2 3" key="1">
    <citation type="submission" date="2019-01" db="EMBL/GenBank/DDBJ databases">
        <title>Litorilituus lipolytica sp. nov., isolated from intertidal sand of the Yellow Sea in China.</title>
        <authorList>
            <person name="Liu A."/>
        </authorList>
    </citation>
    <scope>NUCLEOTIDE SEQUENCE [LARGE SCALE GENOMIC DNA]</scope>
    <source>
        <strain evidence="2 3">RZ04</strain>
    </source>
</reference>
<dbReference type="RefSeq" id="WP_140602310.1">
    <property type="nucleotide sequence ID" value="NZ_SAWY01000008.1"/>
</dbReference>
<comment type="pathway">
    <text evidence="1">Amino-sugar metabolism; 1,6-anhydro-N-acetylmuramate degradation.</text>
</comment>
<dbReference type="Proteomes" id="UP000315303">
    <property type="component" value="Unassembled WGS sequence"/>
</dbReference>
<organism evidence="2 3">
    <name type="scientific">Litorilituus lipolyticus</name>
    <dbReference type="NCBI Taxonomy" id="2491017"/>
    <lineage>
        <taxon>Bacteria</taxon>
        <taxon>Pseudomonadati</taxon>
        <taxon>Pseudomonadota</taxon>
        <taxon>Gammaproteobacteria</taxon>
        <taxon>Alteromonadales</taxon>
        <taxon>Colwelliaceae</taxon>
        <taxon>Litorilituus</taxon>
    </lineage>
</organism>
<feature type="binding site" evidence="1">
    <location>
        <begin position="9"/>
        <end position="16"/>
    </location>
    <ligand>
        <name>ATP</name>
        <dbReference type="ChEBI" id="CHEBI:30616"/>
    </ligand>
</feature>
<dbReference type="OrthoDB" id="9763949at2"/>
<dbReference type="InterPro" id="IPR043129">
    <property type="entry name" value="ATPase_NBD"/>
</dbReference>
<evidence type="ECO:0000256" key="1">
    <source>
        <dbReference type="HAMAP-Rule" id="MF_01270"/>
    </source>
</evidence>
<keyword evidence="1 2" id="KW-0418">Kinase</keyword>
<dbReference type="GO" id="GO:0016773">
    <property type="term" value="F:phosphotransferase activity, alcohol group as acceptor"/>
    <property type="evidence" value="ECO:0007669"/>
    <property type="project" value="UniProtKB-UniRule"/>
</dbReference>
<comment type="catalytic activity">
    <reaction evidence="1">
        <text>1,6-anhydro-N-acetyl-beta-muramate + ATP + H2O = N-acetyl-D-muramate 6-phosphate + ADP + H(+)</text>
        <dbReference type="Rhea" id="RHEA:24952"/>
        <dbReference type="ChEBI" id="CHEBI:15377"/>
        <dbReference type="ChEBI" id="CHEBI:15378"/>
        <dbReference type="ChEBI" id="CHEBI:30616"/>
        <dbReference type="ChEBI" id="CHEBI:58690"/>
        <dbReference type="ChEBI" id="CHEBI:58722"/>
        <dbReference type="ChEBI" id="CHEBI:456216"/>
        <dbReference type="EC" id="2.7.1.170"/>
    </reaction>
</comment>
<dbReference type="GO" id="GO:0097175">
    <property type="term" value="P:1,6-anhydro-N-acetyl-beta-muramic acid catabolic process"/>
    <property type="evidence" value="ECO:0007669"/>
    <property type="project" value="UniProtKB-UniRule"/>
</dbReference>
<dbReference type="EMBL" id="SAWY01000008">
    <property type="protein sequence ID" value="TPH17331.1"/>
    <property type="molecule type" value="Genomic_DNA"/>
</dbReference>
<comment type="similarity">
    <text evidence="1">Belongs to the anhydro-N-acetylmuramic acid kinase family.</text>
</comment>
<keyword evidence="3" id="KW-1185">Reference proteome</keyword>
<dbReference type="UniPathway" id="UPA00343"/>
<keyword evidence="1" id="KW-0067">ATP-binding</keyword>
<gene>
    <name evidence="1" type="primary">anmK</name>
    <name evidence="2" type="ORF">EPA86_04940</name>
</gene>
<dbReference type="AlphaFoldDB" id="A0A502L4U9"/>
<keyword evidence="1" id="KW-0119">Carbohydrate metabolism</keyword>
<name>A0A502L4U9_9GAMM</name>
<dbReference type="CDD" id="cd24050">
    <property type="entry name" value="ASKHA_NBD_ANMK"/>
    <property type="match status" value="1"/>
</dbReference>
<dbReference type="SUPFAM" id="SSF53067">
    <property type="entry name" value="Actin-like ATPase domain"/>
    <property type="match status" value="1"/>
</dbReference>
<dbReference type="InterPro" id="IPR005338">
    <property type="entry name" value="Anhydro_N_Ac-Mur_kinase"/>
</dbReference>
<protein>
    <recommendedName>
        <fullName evidence="1">Anhydro-N-acetylmuramic acid kinase</fullName>
        <ecNumber evidence="1">2.7.1.170</ecNumber>
    </recommendedName>
    <alternativeName>
        <fullName evidence="1">AnhMurNAc kinase</fullName>
    </alternativeName>
</protein>
<keyword evidence="1 2" id="KW-0808">Transferase</keyword>
<comment type="caution">
    <text evidence="2">The sequence shown here is derived from an EMBL/GenBank/DDBJ whole genome shotgun (WGS) entry which is preliminary data.</text>
</comment>
<dbReference type="UniPathway" id="UPA00544"/>
<proteinExistence type="inferred from homology"/>
<dbReference type="NCBIfam" id="NF007139">
    <property type="entry name" value="PRK09585.1-3"/>
    <property type="match status" value="1"/>
</dbReference>
<accession>A0A502L4U9</accession>
<dbReference type="EC" id="2.7.1.170" evidence="1"/>
<dbReference type="PANTHER" id="PTHR30605:SF0">
    <property type="entry name" value="ANHYDRO-N-ACETYLMURAMIC ACID KINASE"/>
    <property type="match status" value="1"/>
</dbReference>
<dbReference type="PANTHER" id="PTHR30605">
    <property type="entry name" value="ANHYDRO-N-ACETYLMURAMIC ACID KINASE"/>
    <property type="match status" value="1"/>
</dbReference>
<dbReference type="HAMAP" id="MF_01270">
    <property type="entry name" value="AnhMurNAc_kinase"/>
    <property type="match status" value="1"/>
</dbReference>
<dbReference type="Pfam" id="PF03702">
    <property type="entry name" value="AnmK"/>
    <property type="match status" value="1"/>
</dbReference>
<dbReference type="GO" id="GO:0016301">
    <property type="term" value="F:kinase activity"/>
    <property type="evidence" value="ECO:0007669"/>
    <property type="project" value="UniProtKB-KW"/>
</dbReference>
<comment type="function">
    <text evidence="1">Catalyzes the specific phosphorylation of 1,6-anhydro-N-acetylmuramic acid (anhMurNAc) with the simultaneous cleavage of the 1,6-anhydro ring, generating MurNAc-6-P. Is required for the utilization of anhMurNAc either imported from the medium or derived from its own cell wall murein, and thus plays a role in cell wall recycling.</text>
</comment>
<evidence type="ECO:0000313" key="2">
    <source>
        <dbReference type="EMBL" id="TPH17331.1"/>
    </source>
</evidence>
<dbReference type="GO" id="GO:0009254">
    <property type="term" value="P:peptidoglycan turnover"/>
    <property type="evidence" value="ECO:0007669"/>
    <property type="project" value="UniProtKB-UniRule"/>
</dbReference>
<comment type="pathway">
    <text evidence="1">Cell wall biogenesis; peptidoglycan recycling.</text>
</comment>
<evidence type="ECO:0000313" key="3">
    <source>
        <dbReference type="Proteomes" id="UP000315303"/>
    </source>
</evidence>
<sequence length="386" mass="41874">MYYIGLMSGTSADGIDLALVSFTDNAAPENSDIQLVASYFQPYQADLAQRIKSLYNSAEDEIDLSGSLDIELAHVFSHAVTAFLKQQELTPQDIIAIGNHGQTIRHRPTAKFPFTLQIGCSQTLACLTGIKVIGQFRQKDIALGGQGAPLVPAFHQKIFNNTEQDVFFVNIGGIANISYLPVKEGTQVQGFDTGPGNALLDDWFVHCHTDATIQYDESGQWASSGELHKPLLAQLLSDPYFALPAPKSTGREHFTFDWLKQHLASIEETSLKPIQSRDIQATLATFTAITIAQEIKQLSQCAQVITCGGGVHNNYLMKLLADCLNEANDKHNYSLVSASSLAIDSDALEAMAFAWLAYANINGLPSNMPSVTGASRACSLGLSYLP</sequence>
<keyword evidence="1" id="KW-0547">Nucleotide-binding</keyword>
<dbReference type="GO" id="GO:0006040">
    <property type="term" value="P:amino sugar metabolic process"/>
    <property type="evidence" value="ECO:0007669"/>
    <property type="project" value="InterPro"/>
</dbReference>
<dbReference type="GO" id="GO:0005524">
    <property type="term" value="F:ATP binding"/>
    <property type="evidence" value="ECO:0007669"/>
    <property type="project" value="UniProtKB-UniRule"/>
</dbReference>
<dbReference type="Gene3D" id="3.30.420.40">
    <property type="match status" value="2"/>
</dbReference>